<reference evidence="2 3" key="1">
    <citation type="submission" date="2024-02" db="EMBL/GenBank/DDBJ databases">
        <authorList>
            <consortium name="ELIXIR-Norway"/>
            <consortium name="Elixir Norway"/>
        </authorList>
    </citation>
    <scope>NUCLEOTIDE SEQUENCE [LARGE SCALE GENOMIC DNA]</scope>
</reference>
<dbReference type="Proteomes" id="UP001497512">
    <property type="component" value="Chromosome 1"/>
</dbReference>
<keyword evidence="1" id="KW-0472">Membrane</keyword>
<name>A0ABP0TBB6_9BRYO</name>
<accession>A0ABP0TBB6</accession>
<dbReference type="EMBL" id="OZ019893">
    <property type="protein sequence ID" value="CAK9191589.1"/>
    <property type="molecule type" value="Genomic_DNA"/>
</dbReference>
<keyword evidence="1" id="KW-0812">Transmembrane</keyword>
<gene>
    <name evidence="2" type="ORF">CSSPTR1EN2_LOCUS1466</name>
</gene>
<evidence type="ECO:0000313" key="3">
    <source>
        <dbReference type="Proteomes" id="UP001497512"/>
    </source>
</evidence>
<keyword evidence="1" id="KW-1133">Transmembrane helix</keyword>
<sequence length="72" mass="7846">MGHEPQKVHKQHAYCVPESSSSSSCSSCWSISLCTASTIAVGSFLVGVIAGFHCRRRIRIALENLLILVTRD</sequence>
<evidence type="ECO:0000313" key="2">
    <source>
        <dbReference type="EMBL" id="CAK9191589.1"/>
    </source>
</evidence>
<organism evidence="2 3">
    <name type="scientific">Sphagnum troendelagicum</name>
    <dbReference type="NCBI Taxonomy" id="128251"/>
    <lineage>
        <taxon>Eukaryota</taxon>
        <taxon>Viridiplantae</taxon>
        <taxon>Streptophyta</taxon>
        <taxon>Embryophyta</taxon>
        <taxon>Bryophyta</taxon>
        <taxon>Sphagnophytina</taxon>
        <taxon>Sphagnopsida</taxon>
        <taxon>Sphagnales</taxon>
        <taxon>Sphagnaceae</taxon>
        <taxon>Sphagnum</taxon>
    </lineage>
</organism>
<keyword evidence="3" id="KW-1185">Reference proteome</keyword>
<evidence type="ECO:0000256" key="1">
    <source>
        <dbReference type="SAM" id="Phobius"/>
    </source>
</evidence>
<feature type="transmembrane region" description="Helical" evidence="1">
    <location>
        <begin position="29"/>
        <end position="52"/>
    </location>
</feature>
<protein>
    <submittedName>
        <fullName evidence="2">Uncharacterized protein</fullName>
    </submittedName>
</protein>
<proteinExistence type="predicted"/>